<keyword evidence="3 9" id="KW-0813">Transport</keyword>
<dbReference type="PANTHER" id="PTHR43029:SF10">
    <property type="entry name" value="AMMONIUM TRANSPORTER MEP2"/>
    <property type="match status" value="1"/>
</dbReference>
<keyword evidence="4 9" id="KW-0812">Transmembrane</keyword>
<comment type="similarity">
    <text evidence="2 9">Belongs to the ammonia transporter channel (TC 1.A.11.2) family.</text>
</comment>
<dbReference type="PANTHER" id="PTHR43029">
    <property type="entry name" value="AMMONIUM TRANSPORTER MEP2"/>
    <property type="match status" value="1"/>
</dbReference>
<feature type="transmembrane region" description="Helical" evidence="9">
    <location>
        <begin position="91"/>
        <end position="111"/>
    </location>
</feature>
<dbReference type="Pfam" id="PF00909">
    <property type="entry name" value="Ammonium_transp"/>
    <property type="match status" value="1"/>
</dbReference>
<evidence type="ECO:0000256" key="8">
    <source>
        <dbReference type="ARBA" id="ARBA00050025"/>
    </source>
</evidence>
<proteinExistence type="inferred from homology"/>
<organism evidence="11 12">
    <name type="scientific">Corynebacterium variabile</name>
    <dbReference type="NCBI Taxonomy" id="1727"/>
    <lineage>
        <taxon>Bacteria</taxon>
        <taxon>Bacillati</taxon>
        <taxon>Actinomycetota</taxon>
        <taxon>Actinomycetes</taxon>
        <taxon>Mycobacteriales</taxon>
        <taxon>Corynebacteriaceae</taxon>
        <taxon>Corynebacterium</taxon>
    </lineage>
</organism>
<dbReference type="InterPro" id="IPR018047">
    <property type="entry name" value="Ammonium_transpt_CS"/>
</dbReference>
<feature type="domain" description="Ammonium transporter AmtB-like" evidence="10">
    <location>
        <begin position="7"/>
        <end position="399"/>
    </location>
</feature>
<evidence type="ECO:0000256" key="3">
    <source>
        <dbReference type="ARBA" id="ARBA00022448"/>
    </source>
</evidence>
<evidence type="ECO:0000256" key="5">
    <source>
        <dbReference type="ARBA" id="ARBA00022989"/>
    </source>
</evidence>
<dbReference type="SUPFAM" id="SSF111352">
    <property type="entry name" value="Ammonium transporter"/>
    <property type="match status" value="1"/>
</dbReference>
<dbReference type="Proteomes" id="UP000182498">
    <property type="component" value="Unassembled WGS sequence"/>
</dbReference>
<evidence type="ECO:0000256" key="1">
    <source>
        <dbReference type="ARBA" id="ARBA00004141"/>
    </source>
</evidence>
<feature type="transmembrane region" description="Helical" evidence="9">
    <location>
        <begin position="193"/>
        <end position="210"/>
    </location>
</feature>
<feature type="transmembrane region" description="Helical" evidence="9">
    <location>
        <begin position="309"/>
        <end position="327"/>
    </location>
</feature>
<dbReference type="PROSITE" id="PS01219">
    <property type="entry name" value="AMMONIUM_TRANSP"/>
    <property type="match status" value="1"/>
</dbReference>
<evidence type="ECO:0000313" key="12">
    <source>
        <dbReference type="Proteomes" id="UP000182498"/>
    </source>
</evidence>
<keyword evidence="12" id="KW-1185">Reference proteome</keyword>
<dbReference type="NCBIfam" id="TIGR00836">
    <property type="entry name" value="amt"/>
    <property type="match status" value="1"/>
</dbReference>
<evidence type="ECO:0000256" key="6">
    <source>
        <dbReference type="ARBA" id="ARBA00023136"/>
    </source>
</evidence>
<keyword evidence="5 9" id="KW-1133">Transmembrane helix</keyword>
<dbReference type="AlphaFoldDB" id="A0A0X2NP02"/>
<evidence type="ECO:0000259" key="10">
    <source>
        <dbReference type="Pfam" id="PF00909"/>
    </source>
</evidence>
<feature type="transmembrane region" description="Helical" evidence="9">
    <location>
        <begin position="39"/>
        <end position="57"/>
    </location>
</feature>
<feature type="transmembrane region" description="Helical" evidence="9">
    <location>
        <begin position="277"/>
        <end position="297"/>
    </location>
</feature>
<reference evidence="12" key="1">
    <citation type="submission" date="2015-11" db="EMBL/GenBank/DDBJ databases">
        <authorList>
            <person name="Dugat-Bony E."/>
        </authorList>
    </citation>
    <scope>NUCLEOTIDE SEQUENCE [LARGE SCALE GENOMIC DNA]</scope>
    <source>
        <strain evidence="12">Mu292</strain>
    </source>
</reference>
<keyword evidence="7 9" id="KW-0924">Ammonia transport</keyword>
<dbReference type="InterPro" id="IPR029020">
    <property type="entry name" value="Ammonium/urea_transptr"/>
</dbReference>
<feature type="transmembrane region" description="Helical" evidence="9">
    <location>
        <begin position="6"/>
        <end position="27"/>
    </location>
</feature>
<dbReference type="InterPro" id="IPR024041">
    <property type="entry name" value="NH4_transpt_AmtB-like_dom"/>
</dbReference>
<dbReference type="GO" id="GO:0008519">
    <property type="term" value="F:ammonium channel activity"/>
    <property type="evidence" value="ECO:0007669"/>
    <property type="project" value="InterPro"/>
</dbReference>
<dbReference type="InterPro" id="IPR001905">
    <property type="entry name" value="Ammonium_transpt"/>
</dbReference>
<dbReference type="GeneID" id="82888737"/>
<sequence length="434" mass="45219">MSAADIAWMCTAFALMLLMFPGLAMLYGGMLNGRSVLNMMMMVMTSLAVTVIVYVLIGHGLVLGESAGGVGVIGDPTSFTFFSTLTSDDGAGTTVTTAFYTLFAAISVALVSSGAAGRMKFDAWMGFAVIWVLVVYAPVAHWAFADDGWFRTVLEVHDYAGGTPVHMNAGAAGLALAIFLGRRAEHDQRPHNLPLTLIGVGMLAMGWMGFNGGSAGGANFVAEYTVMTTLLALAGGMIGYIVMQRIVDGSYTLMGLGTGAIAGLVAITPTADAVDPVFAILVGVVGAAAAFGAVRLAHRFGIDDSADVFAVHGVAGMAAAMLVVFVGSPDAPAHHTGIFFGGGWDMLWRELVAILVTVGFSFCATYAIAWLMDKVSPIRITAKDESIGIDSAEHAEQAYDGDAVPVSELPAEVVEQIMELLRSSDPVPTPRGRG</sequence>
<evidence type="ECO:0000256" key="7">
    <source>
        <dbReference type="ARBA" id="ARBA00023177"/>
    </source>
</evidence>
<gene>
    <name evidence="11" type="ORF">CVAR292_02581</name>
</gene>
<dbReference type="OMA" id="CAGSDVM"/>
<feature type="transmembrane region" description="Helical" evidence="9">
    <location>
        <begin position="347"/>
        <end position="371"/>
    </location>
</feature>
<feature type="transmembrane region" description="Helical" evidence="9">
    <location>
        <begin position="250"/>
        <end position="271"/>
    </location>
</feature>
<evidence type="ECO:0000256" key="9">
    <source>
        <dbReference type="RuleBase" id="RU362002"/>
    </source>
</evidence>
<dbReference type="EMBL" id="FAUH01000020">
    <property type="protein sequence ID" value="CUU67222.1"/>
    <property type="molecule type" value="Genomic_DNA"/>
</dbReference>
<feature type="transmembrane region" description="Helical" evidence="9">
    <location>
        <begin position="123"/>
        <end position="144"/>
    </location>
</feature>
<evidence type="ECO:0000256" key="4">
    <source>
        <dbReference type="ARBA" id="ARBA00022692"/>
    </source>
</evidence>
<feature type="transmembrane region" description="Helical" evidence="9">
    <location>
        <begin position="164"/>
        <end position="181"/>
    </location>
</feature>
<accession>A0A0X2NP02</accession>
<name>A0A0X2NP02_9CORY</name>
<feature type="transmembrane region" description="Helical" evidence="9">
    <location>
        <begin position="222"/>
        <end position="243"/>
    </location>
</feature>
<dbReference type="Gene3D" id="1.10.3430.10">
    <property type="entry name" value="Ammonium transporter AmtB like domains"/>
    <property type="match status" value="1"/>
</dbReference>
<dbReference type="RefSeq" id="WP_014009565.1">
    <property type="nucleotide sequence ID" value="NZ_BJNT01000024.1"/>
</dbReference>
<protein>
    <recommendedName>
        <fullName evidence="8 9">Ammonium transporter</fullName>
    </recommendedName>
</protein>
<comment type="subcellular location">
    <subcellularLocation>
        <location evidence="9">Cell membrane</location>
        <topology evidence="9">Multi-pass membrane protein</topology>
    </subcellularLocation>
    <subcellularLocation>
        <location evidence="1">Membrane</location>
        <topology evidence="1">Multi-pass membrane protein</topology>
    </subcellularLocation>
</comment>
<keyword evidence="6 9" id="KW-0472">Membrane</keyword>
<evidence type="ECO:0000256" key="2">
    <source>
        <dbReference type="ARBA" id="ARBA00005887"/>
    </source>
</evidence>
<evidence type="ECO:0000313" key="11">
    <source>
        <dbReference type="EMBL" id="CUU67222.1"/>
    </source>
</evidence>
<dbReference type="GO" id="GO:0005886">
    <property type="term" value="C:plasma membrane"/>
    <property type="evidence" value="ECO:0007669"/>
    <property type="project" value="UniProtKB-SubCell"/>
</dbReference>